<dbReference type="Gene3D" id="1.20.120.290">
    <property type="entry name" value="Oxygen-evolving enhancer protein 3 (PsbQ), four-helix up-down bundle"/>
    <property type="match status" value="1"/>
</dbReference>
<dbReference type="PANTHER" id="PTHR33399">
    <property type="entry name" value="OXYGEN-EVOLVING ENHANCER PROTEIN 3-1, CHLOROPLASTIC"/>
    <property type="match status" value="1"/>
</dbReference>
<name>A0A2V0P0Q3_9CHLO</name>
<dbReference type="InterPro" id="IPR054099">
    <property type="entry name" value="PSII_PsbQ_pln"/>
</dbReference>
<protein>
    <submittedName>
        <fullName evidence="10">Oxygen-evolving enhancer</fullName>
    </submittedName>
</protein>
<dbReference type="OrthoDB" id="497707at2759"/>
<evidence type="ECO:0000256" key="2">
    <source>
        <dbReference type="ARBA" id="ARBA00022528"/>
    </source>
</evidence>
<comment type="similarity">
    <text evidence="9">Belongs to the PsbQ family.</text>
</comment>
<dbReference type="Pfam" id="PF05757">
    <property type="entry name" value="PsbQ"/>
    <property type="match status" value="1"/>
</dbReference>
<evidence type="ECO:0000256" key="5">
    <source>
        <dbReference type="ARBA" id="ARBA00022946"/>
    </source>
</evidence>
<evidence type="ECO:0000313" key="11">
    <source>
        <dbReference type="Proteomes" id="UP000247498"/>
    </source>
</evidence>
<keyword evidence="8" id="KW-0604">Photosystem II</keyword>
<organism evidence="10 11">
    <name type="scientific">Raphidocelis subcapitata</name>
    <dbReference type="NCBI Taxonomy" id="307507"/>
    <lineage>
        <taxon>Eukaryota</taxon>
        <taxon>Viridiplantae</taxon>
        <taxon>Chlorophyta</taxon>
        <taxon>core chlorophytes</taxon>
        <taxon>Chlorophyceae</taxon>
        <taxon>CS clade</taxon>
        <taxon>Sphaeropleales</taxon>
        <taxon>Selenastraceae</taxon>
        <taxon>Raphidocelis</taxon>
    </lineage>
</organism>
<gene>
    <name evidence="10" type="ORF">Rsub_04163</name>
</gene>
<dbReference type="PANTHER" id="PTHR33399:SF3">
    <property type="entry name" value="OXYGEN-EVOLVING ENHANCER PROTEIN 3-1, CHLOROPLASTIC"/>
    <property type="match status" value="1"/>
</dbReference>
<keyword evidence="5" id="KW-0809">Transit peptide</keyword>
<comment type="caution">
    <text evidence="10">The sequence shown here is derived from an EMBL/GenBank/DDBJ whole genome shotgun (WGS) entry which is preliminary data.</text>
</comment>
<evidence type="ECO:0000313" key="10">
    <source>
        <dbReference type="EMBL" id="GBF91423.1"/>
    </source>
</evidence>
<dbReference type="InParanoid" id="A0A2V0P0Q3"/>
<dbReference type="SUPFAM" id="SSF101112">
    <property type="entry name" value="Oxygen-evolving enhancer protein 3"/>
    <property type="match status" value="1"/>
</dbReference>
<dbReference type="GO" id="GO:0009535">
    <property type="term" value="C:chloroplast thylakoid membrane"/>
    <property type="evidence" value="ECO:0007669"/>
    <property type="project" value="UniProtKB-SubCell"/>
</dbReference>
<dbReference type="Proteomes" id="UP000247498">
    <property type="component" value="Unassembled WGS sequence"/>
</dbReference>
<evidence type="ECO:0000256" key="3">
    <source>
        <dbReference type="ARBA" id="ARBA00022531"/>
    </source>
</evidence>
<keyword evidence="6" id="KW-0793">Thylakoid</keyword>
<dbReference type="AlphaFoldDB" id="A0A2V0P0Q3"/>
<dbReference type="GO" id="GO:0019898">
    <property type="term" value="C:extrinsic component of membrane"/>
    <property type="evidence" value="ECO:0007669"/>
    <property type="project" value="InterPro"/>
</dbReference>
<dbReference type="GO" id="GO:0005509">
    <property type="term" value="F:calcium ion binding"/>
    <property type="evidence" value="ECO:0007669"/>
    <property type="project" value="InterPro"/>
</dbReference>
<dbReference type="InterPro" id="IPR023222">
    <property type="entry name" value="PsbQ-like_dom_sf"/>
</dbReference>
<keyword evidence="4" id="KW-0934">Plastid</keyword>
<evidence type="ECO:0000256" key="4">
    <source>
        <dbReference type="ARBA" id="ARBA00022640"/>
    </source>
</evidence>
<accession>A0A2V0P0Q3</accession>
<reference evidence="10 11" key="1">
    <citation type="journal article" date="2018" name="Sci. Rep.">
        <title>Raphidocelis subcapitata (=Pseudokirchneriella subcapitata) provides an insight into genome evolution and environmental adaptations in the Sphaeropleales.</title>
        <authorList>
            <person name="Suzuki S."/>
            <person name="Yamaguchi H."/>
            <person name="Nakajima N."/>
            <person name="Kawachi M."/>
        </authorList>
    </citation>
    <scope>NUCLEOTIDE SEQUENCE [LARGE SCALE GENOMIC DNA]</scope>
    <source>
        <strain evidence="10 11">NIES-35</strain>
    </source>
</reference>
<dbReference type="GO" id="GO:0009654">
    <property type="term" value="C:photosystem II oxygen evolving complex"/>
    <property type="evidence" value="ECO:0007669"/>
    <property type="project" value="InterPro"/>
</dbReference>
<evidence type="ECO:0000256" key="1">
    <source>
        <dbReference type="ARBA" id="ARBA00004334"/>
    </source>
</evidence>
<evidence type="ECO:0000256" key="9">
    <source>
        <dbReference type="ARBA" id="ARBA00035649"/>
    </source>
</evidence>
<dbReference type="STRING" id="307507.A0A2V0P0Q3"/>
<dbReference type="InterPro" id="IPR008797">
    <property type="entry name" value="PSII_PsbQ"/>
</dbReference>
<keyword evidence="7" id="KW-0472">Membrane</keyword>
<proteinExistence type="inferred from homology"/>
<evidence type="ECO:0000256" key="8">
    <source>
        <dbReference type="ARBA" id="ARBA00023276"/>
    </source>
</evidence>
<keyword evidence="2" id="KW-0150">Chloroplast</keyword>
<sequence length="203" mass="22100">MALRQTVSASATQRAARPSRSAVVVRASAAESRRAVLSGFAGTVALLAASAAKANTPIDLFDDRGARKKGFDLIYEARELDLPQNVRDGMTQARSDLAGTKQRVKESEKRLDSDVLPSINKAYWTEAREELRRQVGTLRFDLNTLASAKAGKEEKKAALALRKEFLAAVEDLDNALRLKKKDDALAKLPVAQAKLDNVLKAVL</sequence>
<comment type="subcellular location">
    <subcellularLocation>
        <location evidence="1">Plastid</location>
        <location evidence="1">Chloroplast thylakoid membrane</location>
    </subcellularLocation>
</comment>
<dbReference type="FunCoup" id="A0A2V0P0Q3">
    <property type="interactions" value="728"/>
</dbReference>
<dbReference type="GO" id="GO:0009767">
    <property type="term" value="P:photosynthetic electron transport chain"/>
    <property type="evidence" value="ECO:0007669"/>
    <property type="project" value="TreeGrafter"/>
</dbReference>
<evidence type="ECO:0000256" key="6">
    <source>
        <dbReference type="ARBA" id="ARBA00023078"/>
    </source>
</evidence>
<keyword evidence="11" id="KW-1185">Reference proteome</keyword>
<dbReference type="EMBL" id="BDRX01000024">
    <property type="protein sequence ID" value="GBF91423.1"/>
    <property type="molecule type" value="Genomic_DNA"/>
</dbReference>
<evidence type="ECO:0000256" key="7">
    <source>
        <dbReference type="ARBA" id="ARBA00023136"/>
    </source>
</evidence>
<keyword evidence="3" id="KW-0602">Photosynthesis</keyword>